<dbReference type="EMBL" id="KV907026">
    <property type="protein sequence ID" value="OON13897.1"/>
    <property type="molecule type" value="Genomic_DNA"/>
</dbReference>
<protein>
    <recommendedName>
        <fullName evidence="2 5">Protein-tyrosine sulfotransferase</fullName>
        <ecNumber evidence="2 5">2.8.2.20</ecNumber>
    </recommendedName>
</protein>
<evidence type="ECO:0000256" key="3">
    <source>
        <dbReference type="ARBA" id="ARBA00022679"/>
    </source>
</evidence>
<keyword evidence="7" id="KW-1185">Reference proteome</keyword>
<evidence type="ECO:0000256" key="5">
    <source>
        <dbReference type="RuleBase" id="RU365018"/>
    </source>
</evidence>
<dbReference type="PANTHER" id="PTHR12788:SF10">
    <property type="entry name" value="PROTEIN-TYROSINE SULFOTRANSFERASE"/>
    <property type="match status" value="1"/>
</dbReference>
<dbReference type="Gene3D" id="3.40.50.300">
    <property type="entry name" value="P-loop containing nucleotide triphosphate hydrolases"/>
    <property type="match status" value="1"/>
</dbReference>
<comment type="function">
    <text evidence="5">Catalyzes the O-sulfation of tyrosine residues within acidic motifs of polypeptides, using 3'-phosphoadenylyl sulfate (PAPS) as cosubstrate.</text>
</comment>
<accession>A0A1S8WHI7</accession>
<dbReference type="EC" id="2.8.2.20" evidence="2 5"/>
<evidence type="ECO:0000256" key="4">
    <source>
        <dbReference type="ARBA" id="ARBA00048460"/>
    </source>
</evidence>
<name>A0A1S8WHI7_OPIVI</name>
<sequence length="418" mass="47864">GTVLGPVLFLLHVNDLPVVLQTASLLFADDLKIWKPIECDEDRVALQHGLERLVAWSSERRLPNNPAKSEYMCLGKPTSDRVYHLNGQKSISVSSTRDLGVQIRYDLKSKDHTNAVYKKYLRILWASKRRTTLLRIMLDVHPMIRCGPETHVLPALLTMVKKFEKGFQKQRLEAAHLFPDPLYRASSAFVSSLIDAAGSPAPVLCNKDPLTLQHISRLRMMFPKAKFIHIVRDGRAVTNSMIKRKIRMSSVITDPQKLFTRWERIVRDVDQQCSDTDKCFTVLYEDLVLRPNDTMHKLLTCHSTCTNKKLYDVAGFLDVPWDPIVLHHETAMINETLVNTMEPSSTQVVHPIHTEALSSWASNSSKLPRTFIQRVHLDSDMLRKFGYADRGIPPFYGNAEPKIELQTKQLRKDEDFLK</sequence>
<dbReference type="InterPro" id="IPR026634">
    <property type="entry name" value="TPST-like"/>
</dbReference>
<feature type="non-terminal residue" evidence="6">
    <location>
        <position position="418"/>
    </location>
</feature>
<dbReference type="Proteomes" id="UP000243686">
    <property type="component" value="Unassembled WGS sequence"/>
</dbReference>
<dbReference type="Pfam" id="PF13469">
    <property type="entry name" value="Sulfotransfer_3"/>
    <property type="match status" value="1"/>
</dbReference>
<evidence type="ECO:0000313" key="6">
    <source>
        <dbReference type="EMBL" id="OON13897.1"/>
    </source>
</evidence>
<keyword evidence="3 5" id="KW-0808">Transferase</keyword>
<dbReference type="AlphaFoldDB" id="A0A1S8WHI7"/>
<gene>
    <name evidence="6" type="ORF">X801_10319</name>
</gene>
<dbReference type="GO" id="GO:0008476">
    <property type="term" value="F:protein-tyrosine sulfotransferase activity"/>
    <property type="evidence" value="ECO:0007669"/>
    <property type="project" value="UniProtKB-EC"/>
</dbReference>
<evidence type="ECO:0000313" key="7">
    <source>
        <dbReference type="Proteomes" id="UP000243686"/>
    </source>
</evidence>
<comment type="similarity">
    <text evidence="1 5">Belongs to the protein sulfotransferase family.</text>
</comment>
<dbReference type="PANTHER" id="PTHR12788">
    <property type="entry name" value="PROTEIN-TYROSINE SULFOTRANSFERASE 2"/>
    <property type="match status" value="1"/>
</dbReference>
<dbReference type="SUPFAM" id="SSF52540">
    <property type="entry name" value="P-loop containing nucleoside triphosphate hydrolases"/>
    <property type="match status" value="1"/>
</dbReference>
<evidence type="ECO:0000256" key="2">
    <source>
        <dbReference type="ARBA" id="ARBA00013262"/>
    </source>
</evidence>
<proteinExistence type="inferred from homology"/>
<dbReference type="InterPro" id="IPR027417">
    <property type="entry name" value="P-loop_NTPase"/>
</dbReference>
<feature type="non-terminal residue" evidence="6">
    <location>
        <position position="1"/>
    </location>
</feature>
<comment type="catalytic activity">
    <reaction evidence="4 5">
        <text>L-tyrosyl-[protein] + 3'-phosphoadenylyl sulfate = O-sulfo-L-tyrosine-[protein] + adenosine 3',5'-bisphosphate + H(+)</text>
        <dbReference type="Rhea" id="RHEA:16801"/>
        <dbReference type="Rhea" id="RHEA-COMP:10136"/>
        <dbReference type="Rhea" id="RHEA-COMP:11688"/>
        <dbReference type="ChEBI" id="CHEBI:15378"/>
        <dbReference type="ChEBI" id="CHEBI:46858"/>
        <dbReference type="ChEBI" id="CHEBI:58339"/>
        <dbReference type="ChEBI" id="CHEBI:58343"/>
        <dbReference type="ChEBI" id="CHEBI:65286"/>
        <dbReference type="EC" id="2.8.2.20"/>
    </reaction>
</comment>
<reference evidence="6 7" key="1">
    <citation type="submission" date="2015-03" db="EMBL/GenBank/DDBJ databases">
        <title>Draft genome of the nematode, Opisthorchis viverrini.</title>
        <authorList>
            <person name="Mitreva M."/>
        </authorList>
    </citation>
    <scope>NUCLEOTIDE SEQUENCE [LARGE SCALE GENOMIC DNA]</scope>
    <source>
        <strain evidence="6">Khon Kaen</strain>
    </source>
</reference>
<dbReference type="GO" id="GO:0005794">
    <property type="term" value="C:Golgi apparatus"/>
    <property type="evidence" value="ECO:0007669"/>
    <property type="project" value="UniProtKB-ARBA"/>
</dbReference>
<organism evidence="6 7">
    <name type="scientific">Opisthorchis viverrini</name>
    <name type="common">Southeast Asian liver fluke</name>
    <dbReference type="NCBI Taxonomy" id="6198"/>
    <lineage>
        <taxon>Eukaryota</taxon>
        <taxon>Metazoa</taxon>
        <taxon>Spiralia</taxon>
        <taxon>Lophotrochozoa</taxon>
        <taxon>Platyhelminthes</taxon>
        <taxon>Trematoda</taxon>
        <taxon>Digenea</taxon>
        <taxon>Opisthorchiida</taxon>
        <taxon>Opisthorchiata</taxon>
        <taxon>Opisthorchiidae</taxon>
        <taxon>Opisthorchis</taxon>
    </lineage>
</organism>
<evidence type="ECO:0000256" key="1">
    <source>
        <dbReference type="ARBA" id="ARBA00009988"/>
    </source>
</evidence>